<organism evidence="1 2">
    <name type="scientific">Armillaria borealis</name>
    <dbReference type="NCBI Taxonomy" id="47425"/>
    <lineage>
        <taxon>Eukaryota</taxon>
        <taxon>Fungi</taxon>
        <taxon>Dikarya</taxon>
        <taxon>Basidiomycota</taxon>
        <taxon>Agaricomycotina</taxon>
        <taxon>Agaricomycetes</taxon>
        <taxon>Agaricomycetidae</taxon>
        <taxon>Agaricales</taxon>
        <taxon>Marasmiineae</taxon>
        <taxon>Physalacriaceae</taxon>
        <taxon>Armillaria</taxon>
    </lineage>
</organism>
<gene>
    <name evidence="1" type="ORF">EV421DRAFT_601470</name>
</gene>
<sequence length="205" mass="22987">MRVICFPSSWKNRPQHHWLGCCEIVSSTTTTRTTRELRLACVQPYSSPPTMADVALGLTSSVTVLIQNITTAIKCGKNIQDAPKEITQFLTELQYTEIYLSALGKLIKLSSRDDPWLETLLQLHGPFQEGFLLFSTGEFITRDDDGRHTLESPVTCSDQKFLPSPTVFPPKASYPPAQCQLYIPSSHLISIQNYLVDVLSKPHFS</sequence>
<dbReference type="Proteomes" id="UP001175226">
    <property type="component" value="Unassembled WGS sequence"/>
</dbReference>
<dbReference type="EMBL" id="JAUEPT010000270">
    <property type="protein sequence ID" value="KAK0421890.1"/>
    <property type="molecule type" value="Genomic_DNA"/>
</dbReference>
<evidence type="ECO:0000313" key="1">
    <source>
        <dbReference type="EMBL" id="KAK0421890.1"/>
    </source>
</evidence>
<dbReference type="AlphaFoldDB" id="A0AA39IDZ1"/>
<accession>A0AA39IDZ1</accession>
<comment type="caution">
    <text evidence="1">The sequence shown here is derived from an EMBL/GenBank/DDBJ whole genome shotgun (WGS) entry which is preliminary data.</text>
</comment>
<evidence type="ECO:0000313" key="2">
    <source>
        <dbReference type="Proteomes" id="UP001175226"/>
    </source>
</evidence>
<reference evidence="1" key="1">
    <citation type="submission" date="2023-06" db="EMBL/GenBank/DDBJ databases">
        <authorList>
            <consortium name="Lawrence Berkeley National Laboratory"/>
            <person name="Ahrendt S."/>
            <person name="Sahu N."/>
            <person name="Indic B."/>
            <person name="Wong-Bajracharya J."/>
            <person name="Merenyi Z."/>
            <person name="Ke H.-M."/>
            <person name="Monk M."/>
            <person name="Kocsube S."/>
            <person name="Drula E."/>
            <person name="Lipzen A."/>
            <person name="Balint B."/>
            <person name="Henrissat B."/>
            <person name="Andreopoulos B."/>
            <person name="Martin F.M."/>
            <person name="Harder C.B."/>
            <person name="Rigling D."/>
            <person name="Ford K.L."/>
            <person name="Foster G.D."/>
            <person name="Pangilinan J."/>
            <person name="Papanicolaou A."/>
            <person name="Barry K."/>
            <person name="LaButti K."/>
            <person name="Viragh M."/>
            <person name="Koriabine M."/>
            <person name="Yan M."/>
            <person name="Riley R."/>
            <person name="Champramary S."/>
            <person name="Plett K.L."/>
            <person name="Tsai I.J."/>
            <person name="Slot J."/>
            <person name="Sipos G."/>
            <person name="Plett J."/>
            <person name="Nagy L.G."/>
            <person name="Grigoriev I.V."/>
        </authorList>
    </citation>
    <scope>NUCLEOTIDE SEQUENCE</scope>
    <source>
        <strain evidence="1">FPL87.14</strain>
    </source>
</reference>
<protein>
    <submittedName>
        <fullName evidence="1">Uncharacterized protein</fullName>
    </submittedName>
</protein>
<keyword evidence="2" id="KW-1185">Reference proteome</keyword>
<proteinExistence type="predicted"/>
<name>A0AA39IDZ1_9AGAR</name>